<evidence type="ECO:0000313" key="10">
    <source>
        <dbReference type="Proteomes" id="UP000218890"/>
    </source>
</evidence>
<keyword evidence="4 7" id="KW-0068">Autocatalytic cleavage</keyword>
<keyword evidence="5" id="KW-0234">DNA repair</keyword>
<dbReference type="GO" id="GO:0016787">
    <property type="term" value="F:hydrolase activity"/>
    <property type="evidence" value="ECO:0007669"/>
    <property type="project" value="UniProtKB-KW"/>
</dbReference>
<dbReference type="InterPro" id="IPR050077">
    <property type="entry name" value="LexA_repressor"/>
</dbReference>
<evidence type="ECO:0000259" key="8">
    <source>
        <dbReference type="Pfam" id="PF00717"/>
    </source>
</evidence>
<dbReference type="InterPro" id="IPR015927">
    <property type="entry name" value="Peptidase_S24_S26A/B/C"/>
</dbReference>
<dbReference type="PRINTS" id="PR00726">
    <property type="entry name" value="LEXASERPTASE"/>
</dbReference>
<dbReference type="PANTHER" id="PTHR33516:SF2">
    <property type="entry name" value="LEXA REPRESSOR-RELATED"/>
    <property type="match status" value="1"/>
</dbReference>
<dbReference type="GO" id="GO:0009432">
    <property type="term" value="P:SOS response"/>
    <property type="evidence" value="ECO:0007669"/>
    <property type="project" value="UniProtKB-KW"/>
</dbReference>
<name>A0A0X8X9H7_HALHR</name>
<dbReference type="EMBL" id="AP017372">
    <property type="protein sequence ID" value="BAU57859.1"/>
    <property type="molecule type" value="Genomic_DNA"/>
</dbReference>
<dbReference type="InterPro" id="IPR039418">
    <property type="entry name" value="LexA-like"/>
</dbReference>
<dbReference type="RefSeq" id="WP_096409191.1">
    <property type="nucleotide sequence ID" value="NZ_AP017372.2"/>
</dbReference>
<keyword evidence="6" id="KW-0742">SOS response</keyword>
<feature type="domain" description="Peptidase S24/S26A/S26B/S26C" evidence="8">
    <location>
        <begin position="19"/>
        <end position="134"/>
    </location>
</feature>
<dbReference type="AlphaFoldDB" id="A0A0X8X9H7"/>
<dbReference type="SUPFAM" id="SSF51306">
    <property type="entry name" value="LexA/Signal peptidase"/>
    <property type="match status" value="1"/>
</dbReference>
<protein>
    <submittedName>
        <fullName evidence="9">Error-prone repair protein UmuD</fullName>
    </submittedName>
</protein>
<gene>
    <name evidence="9" type="primary">umuD</name>
    <name evidence="9" type="ORF">HH1059_11660</name>
</gene>
<evidence type="ECO:0000256" key="2">
    <source>
        <dbReference type="ARBA" id="ARBA00022763"/>
    </source>
</evidence>
<dbReference type="Gene3D" id="2.10.109.10">
    <property type="entry name" value="Umud Fragment, subunit A"/>
    <property type="match status" value="1"/>
</dbReference>
<organism evidence="9 10">
    <name type="scientific">Halorhodospira halochloris</name>
    <name type="common">Ectothiorhodospira halochloris</name>
    <dbReference type="NCBI Taxonomy" id="1052"/>
    <lineage>
        <taxon>Bacteria</taxon>
        <taxon>Pseudomonadati</taxon>
        <taxon>Pseudomonadota</taxon>
        <taxon>Gammaproteobacteria</taxon>
        <taxon>Chromatiales</taxon>
        <taxon>Ectothiorhodospiraceae</taxon>
        <taxon>Halorhodospira</taxon>
    </lineage>
</organism>
<reference evidence="9" key="1">
    <citation type="submission" date="2016-02" db="EMBL/GenBank/DDBJ databases">
        <title>Halorhodospira halochloris DSM-1059 complete genome, version 2.</title>
        <authorList>
            <person name="Tsukatani Y."/>
        </authorList>
    </citation>
    <scope>NUCLEOTIDE SEQUENCE</scope>
    <source>
        <strain evidence="9">DSM 1059</strain>
    </source>
</reference>
<dbReference type="Proteomes" id="UP000218890">
    <property type="component" value="Chromosome"/>
</dbReference>
<evidence type="ECO:0000256" key="7">
    <source>
        <dbReference type="RuleBase" id="RU003991"/>
    </source>
</evidence>
<keyword evidence="2" id="KW-0227">DNA damage</keyword>
<dbReference type="GO" id="GO:0003677">
    <property type="term" value="F:DNA binding"/>
    <property type="evidence" value="ECO:0007669"/>
    <property type="project" value="InterPro"/>
</dbReference>
<dbReference type="CDD" id="cd06529">
    <property type="entry name" value="S24_LexA-like"/>
    <property type="match status" value="1"/>
</dbReference>
<dbReference type="PANTHER" id="PTHR33516">
    <property type="entry name" value="LEXA REPRESSOR"/>
    <property type="match status" value="1"/>
</dbReference>
<proteinExistence type="inferred from homology"/>
<accession>A0A0X8X9H7</accession>
<keyword evidence="3 7" id="KW-0378">Hydrolase</keyword>
<evidence type="ECO:0000256" key="3">
    <source>
        <dbReference type="ARBA" id="ARBA00022801"/>
    </source>
</evidence>
<dbReference type="Pfam" id="PF00717">
    <property type="entry name" value="Peptidase_S24"/>
    <property type="match status" value="1"/>
</dbReference>
<dbReference type="InterPro" id="IPR006197">
    <property type="entry name" value="Peptidase_S24_LexA"/>
</dbReference>
<evidence type="ECO:0000256" key="1">
    <source>
        <dbReference type="ARBA" id="ARBA00007484"/>
    </source>
</evidence>
<dbReference type="InterPro" id="IPR036286">
    <property type="entry name" value="LexA/Signal_pep-like_sf"/>
</dbReference>
<dbReference type="NCBIfam" id="NF007621">
    <property type="entry name" value="PRK10276.1"/>
    <property type="match status" value="1"/>
</dbReference>
<comment type="similarity">
    <text evidence="1 7">Belongs to the peptidase S24 family.</text>
</comment>
<dbReference type="GO" id="GO:0006355">
    <property type="term" value="P:regulation of DNA-templated transcription"/>
    <property type="evidence" value="ECO:0007669"/>
    <property type="project" value="InterPro"/>
</dbReference>
<dbReference type="KEGG" id="hhk:HH1059_11660"/>
<dbReference type="GO" id="GO:0006281">
    <property type="term" value="P:DNA repair"/>
    <property type="evidence" value="ECO:0007669"/>
    <property type="project" value="UniProtKB-KW"/>
</dbReference>
<dbReference type="OrthoDB" id="9802364at2"/>
<evidence type="ECO:0000256" key="5">
    <source>
        <dbReference type="ARBA" id="ARBA00023204"/>
    </source>
</evidence>
<evidence type="ECO:0000256" key="6">
    <source>
        <dbReference type="ARBA" id="ARBA00023236"/>
    </source>
</evidence>
<evidence type="ECO:0000313" key="9">
    <source>
        <dbReference type="EMBL" id="BAU57859.1"/>
    </source>
</evidence>
<sequence length="142" mass="15614">MLVTDPQPCAKEPTKLRCPLFLESVTAGFPSPAQDYVDRALDLNELCIDHPAATYFVRAAGESMLGAGIHPGDVLVVDRAIEAKHNDIVIAAWQGELTVKRLELRPNLRLVAENEDYAPIAIPDPEMLEIFGVVTFVIHALR</sequence>
<evidence type="ECO:0000256" key="4">
    <source>
        <dbReference type="ARBA" id="ARBA00022813"/>
    </source>
</evidence>
<keyword evidence="10" id="KW-1185">Reference proteome</keyword>